<proteinExistence type="predicted"/>
<name>A0A1I7UR26_9PELO</name>
<feature type="region of interest" description="Disordered" evidence="1">
    <location>
        <begin position="62"/>
        <end position="101"/>
    </location>
</feature>
<protein>
    <submittedName>
        <fullName evidence="3">Uncharacterized protein</fullName>
    </submittedName>
</protein>
<dbReference type="AlphaFoldDB" id="A0A1I7UR26"/>
<feature type="compositionally biased region" description="Basic residues" evidence="1">
    <location>
        <begin position="89"/>
        <end position="101"/>
    </location>
</feature>
<organism evidence="2 3">
    <name type="scientific">Caenorhabditis tropicalis</name>
    <dbReference type="NCBI Taxonomy" id="1561998"/>
    <lineage>
        <taxon>Eukaryota</taxon>
        <taxon>Metazoa</taxon>
        <taxon>Ecdysozoa</taxon>
        <taxon>Nematoda</taxon>
        <taxon>Chromadorea</taxon>
        <taxon>Rhabditida</taxon>
        <taxon>Rhabditina</taxon>
        <taxon>Rhabditomorpha</taxon>
        <taxon>Rhabditoidea</taxon>
        <taxon>Rhabditidae</taxon>
        <taxon>Peloderinae</taxon>
        <taxon>Caenorhabditis</taxon>
    </lineage>
</organism>
<evidence type="ECO:0000256" key="1">
    <source>
        <dbReference type="SAM" id="MobiDB-lite"/>
    </source>
</evidence>
<evidence type="ECO:0000313" key="3">
    <source>
        <dbReference type="WBParaSite" id="Csp11.Scaffold630.g18491.t1"/>
    </source>
</evidence>
<sequence>MVVVEEEECWVVEKVSDTAVRPRRMYGTAAFLLPPSSLKIITTTNPVTCSRKRWNWWTTADPSEQYNGSSDGGGASTVVSDPIHDSRSRNRRRDPRFSRRQ</sequence>
<evidence type="ECO:0000313" key="2">
    <source>
        <dbReference type="Proteomes" id="UP000095282"/>
    </source>
</evidence>
<dbReference type="WBParaSite" id="Csp11.Scaffold630.g18491.t1">
    <property type="protein sequence ID" value="Csp11.Scaffold630.g18491.t1"/>
    <property type="gene ID" value="Csp11.Scaffold630.g18491"/>
</dbReference>
<accession>A0A1I7UR26</accession>
<reference evidence="3" key="1">
    <citation type="submission" date="2016-11" db="UniProtKB">
        <authorList>
            <consortium name="WormBaseParasite"/>
        </authorList>
    </citation>
    <scope>IDENTIFICATION</scope>
</reference>
<dbReference type="Proteomes" id="UP000095282">
    <property type="component" value="Unplaced"/>
</dbReference>
<keyword evidence="2" id="KW-1185">Reference proteome</keyword>